<evidence type="ECO:0000313" key="7">
    <source>
        <dbReference type="EMBL" id="NGY62433.1"/>
    </source>
</evidence>
<keyword evidence="2" id="KW-0238">DNA-binding</keyword>
<dbReference type="GO" id="GO:0000160">
    <property type="term" value="P:phosphorelay signal transduction system"/>
    <property type="evidence" value="ECO:0007669"/>
    <property type="project" value="InterPro"/>
</dbReference>
<keyword evidence="3" id="KW-0804">Transcription</keyword>
<evidence type="ECO:0000256" key="2">
    <source>
        <dbReference type="ARBA" id="ARBA00023125"/>
    </source>
</evidence>
<dbReference type="GO" id="GO:0003677">
    <property type="term" value="F:DNA binding"/>
    <property type="evidence" value="ECO:0007669"/>
    <property type="project" value="UniProtKB-KW"/>
</dbReference>
<comment type="caution">
    <text evidence="4">Lacks conserved residue(s) required for the propagation of feature annotation.</text>
</comment>
<evidence type="ECO:0000259" key="6">
    <source>
        <dbReference type="PROSITE" id="PS50110"/>
    </source>
</evidence>
<dbReference type="CDD" id="cd06170">
    <property type="entry name" value="LuxR_C_like"/>
    <property type="match status" value="1"/>
</dbReference>
<comment type="caution">
    <text evidence="7">The sequence shown here is derived from an EMBL/GenBank/DDBJ whole genome shotgun (WGS) entry which is preliminary data.</text>
</comment>
<dbReference type="Proteomes" id="UP000481360">
    <property type="component" value="Unassembled WGS sequence"/>
</dbReference>
<dbReference type="Pfam" id="PF00196">
    <property type="entry name" value="GerE"/>
    <property type="match status" value="1"/>
</dbReference>
<dbReference type="GO" id="GO:0006355">
    <property type="term" value="P:regulation of DNA-templated transcription"/>
    <property type="evidence" value="ECO:0007669"/>
    <property type="project" value="InterPro"/>
</dbReference>
<evidence type="ECO:0000256" key="4">
    <source>
        <dbReference type="PROSITE-ProRule" id="PRU00169"/>
    </source>
</evidence>
<sequence length="224" mass="23963">METVIRVLLLDDCSLTRAGVRAVLSVSPDIDIIGEAKDLDSAAKCVDESAPDVVVVNAQAEEVEPEELIDSLSRRCPGWPGRILMIVADGTEVNVPSAAVGTLMRRATPEEFVLALRMVAAGYSVFPSDRVGDRPVRAAEAKVVDSARVAEQLSHLTQRELVVLRLLAQGRTNAEISAELVVSESTVKSHVQHVLTKLGMRNRVGAAIYAHEAGILGPEQEAAP</sequence>
<dbReference type="InterPro" id="IPR001789">
    <property type="entry name" value="Sig_transdc_resp-reg_receiver"/>
</dbReference>
<dbReference type="InterPro" id="IPR011006">
    <property type="entry name" value="CheY-like_superfamily"/>
</dbReference>
<organism evidence="7 8">
    <name type="scientific">Lentzea alba</name>
    <dbReference type="NCBI Taxonomy" id="2714351"/>
    <lineage>
        <taxon>Bacteria</taxon>
        <taxon>Bacillati</taxon>
        <taxon>Actinomycetota</taxon>
        <taxon>Actinomycetes</taxon>
        <taxon>Pseudonocardiales</taxon>
        <taxon>Pseudonocardiaceae</taxon>
        <taxon>Lentzea</taxon>
    </lineage>
</organism>
<dbReference type="RefSeq" id="WP_166049875.1">
    <property type="nucleotide sequence ID" value="NZ_JAAMPJ010000007.1"/>
</dbReference>
<accession>A0A7C9VS26</accession>
<dbReference type="Gene3D" id="3.40.50.2300">
    <property type="match status" value="1"/>
</dbReference>
<dbReference type="AlphaFoldDB" id="A0A7C9VS26"/>
<evidence type="ECO:0000259" key="5">
    <source>
        <dbReference type="PROSITE" id="PS50043"/>
    </source>
</evidence>
<dbReference type="SUPFAM" id="SSF52172">
    <property type="entry name" value="CheY-like"/>
    <property type="match status" value="1"/>
</dbReference>
<dbReference type="PRINTS" id="PR00038">
    <property type="entry name" value="HTHLUXR"/>
</dbReference>
<evidence type="ECO:0000256" key="1">
    <source>
        <dbReference type="ARBA" id="ARBA00023015"/>
    </source>
</evidence>
<keyword evidence="1" id="KW-0805">Transcription regulation</keyword>
<name>A0A7C9VS26_9PSEU</name>
<dbReference type="PANTHER" id="PTHR43214:SF24">
    <property type="entry name" value="TRANSCRIPTIONAL REGULATORY PROTEIN NARL-RELATED"/>
    <property type="match status" value="1"/>
</dbReference>
<evidence type="ECO:0000313" key="8">
    <source>
        <dbReference type="Proteomes" id="UP000481360"/>
    </source>
</evidence>
<gene>
    <name evidence="7" type="ORF">G7043_26260</name>
</gene>
<dbReference type="PANTHER" id="PTHR43214">
    <property type="entry name" value="TWO-COMPONENT RESPONSE REGULATOR"/>
    <property type="match status" value="1"/>
</dbReference>
<dbReference type="SUPFAM" id="SSF46894">
    <property type="entry name" value="C-terminal effector domain of the bipartite response regulators"/>
    <property type="match status" value="1"/>
</dbReference>
<feature type="domain" description="Response regulatory" evidence="6">
    <location>
        <begin position="6"/>
        <end position="120"/>
    </location>
</feature>
<evidence type="ECO:0000256" key="3">
    <source>
        <dbReference type="ARBA" id="ARBA00023163"/>
    </source>
</evidence>
<dbReference type="PROSITE" id="PS00622">
    <property type="entry name" value="HTH_LUXR_1"/>
    <property type="match status" value="1"/>
</dbReference>
<keyword evidence="8" id="KW-1185">Reference proteome</keyword>
<dbReference type="InterPro" id="IPR039420">
    <property type="entry name" value="WalR-like"/>
</dbReference>
<dbReference type="PROSITE" id="PS50043">
    <property type="entry name" value="HTH_LUXR_2"/>
    <property type="match status" value="1"/>
</dbReference>
<dbReference type="SMART" id="SM00421">
    <property type="entry name" value="HTH_LUXR"/>
    <property type="match status" value="1"/>
</dbReference>
<protein>
    <submittedName>
        <fullName evidence="7">Response regulator transcription factor</fullName>
    </submittedName>
</protein>
<dbReference type="InterPro" id="IPR000792">
    <property type="entry name" value="Tscrpt_reg_LuxR_C"/>
</dbReference>
<proteinExistence type="predicted"/>
<dbReference type="InterPro" id="IPR016032">
    <property type="entry name" value="Sig_transdc_resp-reg_C-effctor"/>
</dbReference>
<dbReference type="EMBL" id="JAAMPJ010000007">
    <property type="protein sequence ID" value="NGY62433.1"/>
    <property type="molecule type" value="Genomic_DNA"/>
</dbReference>
<dbReference type="PROSITE" id="PS50110">
    <property type="entry name" value="RESPONSE_REGULATORY"/>
    <property type="match status" value="1"/>
</dbReference>
<feature type="domain" description="HTH luxR-type" evidence="5">
    <location>
        <begin position="149"/>
        <end position="214"/>
    </location>
</feature>
<reference evidence="7 8" key="1">
    <citation type="submission" date="2020-03" db="EMBL/GenBank/DDBJ databases">
        <title>Isolation and identification of active actinomycetes.</title>
        <authorList>
            <person name="Sun X."/>
        </authorList>
    </citation>
    <scope>NUCLEOTIDE SEQUENCE [LARGE SCALE GENOMIC DNA]</scope>
    <source>
        <strain evidence="7 8">NEAU-D13</strain>
    </source>
</reference>